<dbReference type="STRING" id="573321.SAMN04488505_108154"/>
<dbReference type="RefSeq" id="WP_089918808.1">
    <property type="nucleotide sequence ID" value="NZ_FOBB01000008.1"/>
</dbReference>
<gene>
    <name evidence="2" type="ORF">SAMN04488505_108154</name>
</gene>
<feature type="transmembrane region" description="Helical" evidence="1">
    <location>
        <begin position="103"/>
        <end position="120"/>
    </location>
</feature>
<dbReference type="Proteomes" id="UP000198984">
    <property type="component" value="Unassembled WGS sequence"/>
</dbReference>
<proteinExistence type="predicted"/>
<evidence type="ECO:0000313" key="3">
    <source>
        <dbReference type="Proteomes" id="UP000198984"/>
    </source>
</evidence>
<evidence type="ECO:0000313" key="2">
    <source>
        <dbReference type="EMBL" id="SEN13021.1"/>
    </source>
</evidence>
<reference evidence="2 3" key="1">
    <citation type="submission" date="2016-10" db="EMBL/GenBank/DDBJ databases">
        <authorList>
            <person name="de Groot N.N."/>
        </authorList>
    </citation>
    <scope>NUCLEOTIDE SEQUENCE [LARGE SCALE GENOMIC DNA]</scope>
    <source>
        <strain evidence="2 3">DSM 21039</strain>
    </source>
</reference>
<name>A0A1H8E0B6_9BACT</name>
<sequence length="126" mass="14285">MEKRFDIEKHLREDLELTPPSPDFSKKVMGAIAGTRIAPASRSYLNKKVVYGTGLFFLLLIAGAVVYALPSFNWSAAGKFRLPVDVSKLDIGRYFNRKTVNCLLFLNVLLGLMFLDKYLVRRDRAV</sequence>
<feature type="transmembrane region" description="Helical" evidence="1">
    <location>
        <begin position="49"/>
        <end position="69"/>
    </location>
</feature>
<dbReference type="EMBL" id="FOBB01000008">
    <property type="protein sequence ID" value="SEN13021.1"/>
    <property type="molecule type" value="Genomic_DNA"/>
</dbReference>
<evidence type="ECO:0000256" key="1">
    <source>
        <dbReference type="SAM" id="Phobius"/>
    </source>
</evidence>
<dbReference type="OrthoDB" id="796197at2"/>
<keyword evidence="1" id="KW-0472">Membrane</keyword>
<dbReference type="AlphaFoldDB" id="A0A1H8E0B6"/>
<organism evidence="2 3">
    <name type="scientific">Chitinophaga rupis</name>
    <dbReference type="NCBI Taxonomy" id="573321"/>
    <lineage>
        <taxon>Bacteria</taxon>
        <taxon>Pseudomonadati</taxon>
        <taxon>Bacteroidota</taxon>
        <taxon>Chitinophagia</taxon>
        <taxon>Chitinophagales</taxon>
        <taxon>Chitinophagaceae</taxon>
        <taxon>Chitinophaga</taxon>
    </lineage>
</organism>
<keyword evidence="1" id="KW-1133">Transmembrane helix</keyword>
<protein>
    <submittedName>
        <fullName evidence="2">Uncharacterized protein</fullName>
    </submittedName>
</protein>
<accession>A0A1H8E0B6</accession>
<keyword evidence="1" id="KW-0812">Transmembrane</keyword>
<keyword evidence="3" id="KW-1185">Reference proteome</keyword>